<dbReference type="GO" id="GO:0016491">
    <property type="term" value="F:oxidoreductase activity"/>
    <property type="evidence" value="ECO:0007669"/>
    <property type="project" value="TreeGrafter"/>
</dbReference>
<reference evidence="3" key="1">
    <citation type="submission" date="2020-10" db="EMBL/GenBank/DDBJ databases">
        <title>High-Quality Genome Resource of Clonostachys rosea strain S41 by Oxford Nanopore Long-Read Sequencing.</title>
        <authorList>
            <person name="Wang H."/>
        </authorList>
    </citation>
    <scope>NUCLEOTIDE SEQUENCE</scope>
    <source>
        <strain evidence="3">S41</strain>
    </source>
</reference>
<comment type="similarity">
    <text evidence="1">Belongs to the short-chain dehydrogenases/reductases (SDR) family.</text>
</comment>
<evidence type="ECO:0000256" key="2">
    <source>
        <dbReference type="SAM" id="MobiDB-lite"/>
    </source>
</evidence>
<proteinExistence type="inferred from homology"/>
<dbReference type="PANTHER" id="PTHR43544">
    <property type="entry name" value="SHORT-CHAIN DEHYDROGENASE/REDUCTASE"/>
    <property type="match status" value="1"/>
</dbReference>
<dbReference type="Pfam" id="PF00106">
    <property type="entry name" value="adh_short"/>
    <property type="match status" value="1"/>
</dbReference>
<organism evidence="3 4">
    <name type="scientific">Bionectria ochroleuca</name>
    <name type="common">Gliocladium roseum</name>
    <dbReference type="NCBI Taxonomy" id="29856"/>
    <lineage>
        <taxon>Eukaryota</taxon>
        <taxon>Fungi</taxon>
        <taxon>Dikarya</taxon>
        <taxon>Ascomycota</taxon>
        <taxon>Pezizomycotina</taxon>
        <taxon>Sordariomycetes</taxon>
        <taxon>Hypocreomycetidae</taxon>
        <taxon>Hypocreales</taxon>
        <taxon>Bionectriaceae</taxon>
        <taxon>Clonostachys</taxon>
    </lineage>
</organism>
<evidence type="ECO:0000313" key="3">
    <source>
        <dbReference type="EMBL" id="KAF9757662.1"/>
    </source>
</evidence>
<dbReference type="CDD" id="cd05233">
    <property type="entry name" value="SDR_c"/>
    <property type="match status" value="1"/>
</dbReference>
<dbReference type="AlphaFoldDB" id="A0A8H7TSK0"/>
<dbReference type="InterPro" id="IPR036291">
    <property type="entry name" value="NAD(P)-bd_dom_sf"/>
</dbReference>
<gene>
    <name evidence="3" type="ORF">IM811_008606</name>
</gene>
<dbReference type="Gene3D" id="3.40.50.720">
    <property type="entry name" value="NAD(P)-binding Rossmann-like Domain"/>
    <property type="match status" value="2"/>
</dbReference>
<dbReference type="EMBL" id="JADCTT010000002">
    <property type="protein sequence ID" value="KAF9757662.1"/>
    <property type="molecule type" value="Genomic_DNA"/>
</dbReference>
<name>A0A8H7TSK0_BIOOC</name>
<dbReference type="InterPro" id="IPR002347">
    <property type="entry name" value="SDR_fam"/>
</dbReference>
<dbReference type="Proteomes" id="UP000616885">
    <property type="component" value="Unassembled WGS sequence"/>
</dbReference>
<protein>
    <submittedName>
        <fullName evidence="3">Uncharacterized protein</fullName>
    </submittedName>
</protein>
<evidence type="ECO:0000313" key="4">
    <source>
        <dbReference type="Proteomes" id="UP000616885"/>
    </source>
</evidence>
<sequence length="1016" mass="113446">MTDLASTFPIISFYARQHMIVTQLLLEVNIPHTNTLLSHLTMAEMPPPTPRKMQRIASQLGKLSLELVEPIISTLPLHKALDLMMAPLGPDAAPGLLLTHRQLSPLVQAFISSPTWKHIFRDTELATQILLVWEGLNRIFKLCHGNGYSNIIKETNPAFFPWARVQSTWRILGQGADQIANGDWLLAKLEGALWSMAVPGEQTAIFSNRPSNAAFMILPPEYGALPNSPTIDALPPQDQIFADQAGLPLFDLFIATPRLHEFQTTGWDLSTLFKYIGDLEEAWKMLKSRWTLELQSLEALYKRYPTMLKAALRPQVTQNPMNKDHIPRTFQRAIRKFEGLGLRGNGQWPFLFQFSHHYLVPYNWCLRLFRVVLDEKNPKIPPEFGPDLERAVKGLSYVQKYGGGDNLKYPRIRGSQGDARHMEFEVHVDKTTLLPASQAELQWLISFLTVVRWMESKYFDLAEELRRPVARIYRVGKGRGQKRFRLNPEDYKNLAESLPAREVAAYLKKDAELTTRPMTTNKARYPSLLAFFMPDIKTPKAQDISKYLTPQEGMSKEIQKIVYESTIERIKRHFGRPLSPPPKDSELLVHEALDENTPSIGASSGSTEWAGAVRDYANAMQKKPTSPSHRCYICRHPVIDERDLHPIFTAMCKPCGNFNLAGSSMSLPGKLDLNGKTAFVTGGRINLGFHTALRLLRCGAKVIVSSRYPQDAFVRYRNQPDSAEWLDNRLCILGADFRTANDAFQLAKRVRAALSIWAITYGYGTSVLDIMVNNAAQTLTDSNEKEEAAVNKESHLAASLPQHPALPAGTSYTPRVGGGASANNFIGNQSGGSLPPTSASTSAIQLAPGRSSWVQDLTEIPYADVVTAQAVNAFVPLILIRELLPLMSRSLDRQPGQIINVSSREGIFEDKRDHSAKQGKHVHTNMSKAALNMITETLASSSWKDYYVAMNTVDPGYMSAAPEMEHLFDGVRPLGWEDGAGRVLWPVAMAYGEDKAAIWGRFLKHYGAVGVTPGLG</sequence>
<dbReference type="PANTHER" id="PTHR43544:SF2">
    <property type="entry name" value="OXIDOREDUCTASE"/>
    <property type="match status" value="1"/>
</dbReference>
<comment type="caution">
    <text evidence="3">The sequence shown here is derived from an EMBL/GenBank/DDBJ whole genome shotgun (WGS) entry which is preliminary data.</text>
</comment>
<dbReference type="GO" id="GO:0005737">
    <property type="term" value="C:cytoplasm"/>
    <property type="evidence" value="ECO:0007669"/>
    <property type="project" value="TreeGrafter"/>
</dbReference>
<dbReference type="SUPFAM" id="SSF51735">
    <property type="entry name" value="NAD(P)-binding Rossmann-fold domains"/>
    <property type="match status" value="1"/>
</dbReference>
<accession>A0A8H7TSK0</accession>
<evidence type="ECO:0000256" key="1">
    <source>
        <dbReference type="ARBA" id="ARBA00006484"/>
    </source>
</evidence>
<feature type="region of interest" description="Disordered" evidence="2">
    <location>
        <begin position="787"/>
        <end position="813"/>
    </location>
</feature>
<dbReference type="InterPro" id="IPR051468">
    <property type="entry name" value="Fungal_SecMetab_SDRs"/>
</dbReference>